<dbReference type="AlphaFoldDB" id="A0A6C7EIF7"/>
<evidence type="ECO:0000256" key="4">
    <source>
        <dbReference type="ARBA" id="ARBA00022729"/>
    </source>
</evidence>
<reference evidence="8 9" key="1">
    <citation type="journal article" date="2013" name="Int. J. Syst. Evol. Microbiol.">
        <title>Ilumatobacter nonamiense sp. nov. and Ilumatobacter coccineum sp. nov., isolated from seashore sand.</title>
        <authorList>
            <person name="Matsumoto A."/>
            <person name="Kasai H."/>
            <person name="Matsuo Y."/>
            <person name="Shizuri Y."/>
            <person name="Ichikawa N."/>
            <person name="Fujita N."/>
            <person name="Omura S."/>
            <person name="Takahashi Y."/>
        </authorList>
    </citation>
    <scope>NUCLEOTIDE SEQUENCE [LARGE SCALE GENOMIC DNA]</scope>
    <source>
        <strain evidence="9">NBRC 103263 / KCTC 29153 / YM16-304</strain>
    </source>
</reference>
<feature type="chain" id="PRO_5025550396" evidence="6">
    <location>
        <begin position="33"/>
        <end position="367"/>
    </location>
</feature>
<dbReference type="SUPFAM" id="SSF53807">
    <property type="entry name" value="Helical backbone' metal receptor"/>
    <property type="match status" value="1"/>
</dbReference>
<dbReference type="Pfam" id="PF01497">
    <property type="entry name" value="Peripla_BP_2"/>
    <property type="match status" value="1"/>
</dbReference>
<feature type="compositionally biased region" description="Polar residues" evidence="5">
    <location>
        <begin position="32"/>
        <end position="49"/>
    </location>
</feature>
<evidence type="ECO:0000256" key="3">
    <source>
        <dbReference type="ARBA" id="ARBA00022448"/>
    </source>
</evidence>
<comment type="similarity">
    <text evidence="2">Belongs to the bacterial solute-binding protein 8 family.</text>
</comment>
<evidence type="ECO:0000256" key="5">
    <source>
        <dbReference type="SAM" id="MobiDB-lite"/>
    </source>
</evidence>
<keyword evidence="4 6" id="KW-0732">Signal</keyword>
<dbReference type="PROSITE" id="PS50983">
    <property type="entry name" value="FE_B12_PBP"/>
    <property type="match status" value="1"/>
</dbReference>
<dbReference type="KEGG" id="aym:YM304_40040"/>
<gene>
    <name evidence="8" type="ORF">YM304_40040</name>
</gene>
<evidence type="ECO:0000313" key="8">
    <source>
        <dbReference type="EMBL" id="BAN04318.1"/>
    </source>
</evidence>
<feature type="signal peptide" evidence="6">
    <location>
        <begin position="1"/>
        <end position="32"/>
    </location>
</feature>
<name>A0A6C7EIF7_ILUCY</name>
<dbReference type="PANTHER" id="PTHR30532">
    <property type="entry name" value="IRON III DICITRATE-BINDING PERIPLASMIC PROTEIN"/>
    <property type="match status" value="1"/>
</dbReference>
<comment type="subcellular location">
    <subcellularLocation>
        <location evidence="1">Cell envelope</location>
    </subcellularLocation>
</comment>
<feature type="region of interest" description="Disordered" evidence="5">
    <location>
        <begin position="26"/>
        <end position="73"/>
    </location>
</feature>
<organism evidence="8 9">
    <name type="scientific">Ilumatobacter coccineus (strain NBRC 103263 / KCTC 29153 / YM16-304)</name>
    <dbReference type="NCBI Taxonomy" id="1313172"/>
    <lineage>
        <taxon>Bacteria</taxon>
        <taxon>Bacillati</taxon>
        <taxon>Actinomycetota</taxon>
        <taxon>Acidimicrobiia</taxon>
        <taxon>Acidimicrobiales</taxon>
        <taxon>Ilumatobacteraceae</taxon>
        <taxon>Ilumatobacter</taxon>
    </lineage>
</organism>
<sequence length="367" mass="38346">MLNSSRRLRRLAVPVLLSLVAASCGSDGADQADTSADSPSVTADVSATEATDGPDTTEAPESAESEAADESAVDQVNDAAYPVTIEHRFGSTVIPERPERIVTLNVQWTDAVLAMGETPAAYMLTSTVGETDPYPWQTGLLDGVERIDSAGQIPFEMVSALDPDLILVTFAVAEEADFDLLSDIAPTLAFLSDLEVEPWADQVAALGEALGEPERAAEVIAGVDAQVAELAAELPGLAGKTYTFANLVPGDTIYVIADPDDGASRVFNALGMELDPEIVAIDEGAVGRVQISYEQIGLLQADLVGVLLNGAEPDSIVGLSELPSAESGALIDFTLPDIVGLNTPTPLSVPYLLDLMRPQLELVAGDA</sequence>
<proteinExistence type="inferred from homology"/>
<dbReference type="InterPro" id="IPR002491">
    <property type="entry name" value="ABC_transptr_periplasmic_BD"/>
</dbReference>
<dbReference type="RefSeq" id="WP_015443565.1">
    <property type="nucleotide sequence ID" value="NC_020520.1"/>
</dbReference>
<dbReference type="OrthoDB" id="1846031at2"/>
<keyword evidence="3" id="KW-0813">Transport</keyword>
<feature type="domain" description="Fe/B12 periplasmic-binding" evidence="7">
    <location>
        <begin position="100"/>
        <end position="364"/>
    </location>
</feature>
<keyword evidence="9" id="KW-1185">Reference proteome</keyword>
<dbReference type="Proteomes" id="UP000011863">
    <property type="component" value="Chromosome"/>
</dbReference>
<evidence type="ECO:0000256" key="1">
    <source>
        <dbReference type="ARBA" id="ARBA00004196"/>
    </source>
</evidence>
<dbReference type="GO" id="GO:1901678">
    <property type="term" value="P:iron coordination entity transport"/>
    <property type="evidence" value="ECO:0007669"/>
    <property type="project" value="UniProtKB-ARBA"/>
</dbReference>
<evidence type="ECO:0000313" key="9">
    <source>
        <dbReference type="Proteomes" id="UP000011863"/>
    </source>
</evidence>
<dbReference type="PANTHER" id="PTHR30532:SF24">
    <property type="entry name" value="FERRIC ENTEROBACTIN-BINDING PERIPLASMIC PROTEIN FEPB"/>
    <property type="match status" value="1"/>
</dbReference>
<accession>A0A6C7EIF7</accession>
<dbReference type="GO" id="GO:0030288">
    <property type="term" value="C:outer membrane-bounded periplasmic space"/>
    <property type="evidence" value="ECO:0007669"/>
    <property type="project" value="TreeGrafter"/>
</dbReference>
<dbReference type="Gene3D" id="3.40.50.1980">
    <property type="entry name" value="Nitrogenase molybdenum iron protein domain"/>
    <property type="match status" value="2"/>
</dbReference>
<protein>
    <submittedName>
        <fullName evidence="8">Putative iron siderophore ABC transporter iron siderophore-binding protein</fullName>
    </submittedName>
</protein>
<evidence type="ECO:0000256" key="2">
    <source>
        <dbReference type="ARBA" id="ARBA00008814"/>
    </source>
</evidence>
<evidence type="ECO:0000259" key="7">
    <source>
        <dbReference type="PROSITE" id="PS50983"/>
    </source>
</evidence>
<dbReference type="PROSITE" id="PS51257">
    <property type="entry name" value="PROKAR_LIPOPROTEIN"/>
    <property type="match status" value="1"/>
</dbReference>
<evidence type="ECO:0000256" key="6">
    <source>
        <dbReference type="SAM" id="SignalP"/>
    </source>
</evidence>
<dbReference type="InterPro" id="IPR051313">
    <property type="entry name" value="Bact_iron-sidero_bind"/>
</dbReference>
<dbReference type="EMBL" id="AP012057">
    <property type="protein sequence ID" value="BAN04318.1"/>
    <property type="molecule type" value="Genomic_DNA"/>
</dbReference>
<feature type="compositionally biased region" description="Acidic residues" evidence="5">
    <location>
        <begin position="61"/>
        <end position="72"/>
    </location>
</feature>